<reference evidence="3" key="1">
    <citation type="submission" date="2022-08" db="EMBL/GenBank/DDBJ databases">
        <title>Novel sulphate-reducing endosymbionts in the free-living metamonad Anaeramoeba.</title>
        <authorList>
            <person name="Jerlstrom-Hultqvist J."/>
            <person name="Cepicka I."/>
            <person name="Gallot-Lavallee L."/>
            <person name="Salas-Leiva D."/>
            <person name="Curtis B.A."/>
            <person name="Zahonova K."/>
            <person name="Pipaliya S."/>
            <person name="Dacks J."/>
            <person name="Roger A.J."/>
        </authorList>
    </citation>
    <scope>NUCLEOTIDE SEQUENCE</scope>
    <source>
        <strain evidence="3">Busselton2</strain>
    </source>
</reference>
<dbReference type="PANTHER" id="PTHR11669">
    <property type="entry name" value="REPLICATION FACTOR C / DNA POLYMERASE III GAMMA-TAU SUBUNIT"/>
    <property type="match status" value="1"/>
</dbReference>
<evidence type="ECO:0000256" key="1">
    <source>
        <dbReference type="ARBA" id="ARBA00022705"/>
    </source>
</evidence>
<dbReference type="EMBL" id="JANTQA010000072">
    <property type="protein sequence ID" value="KAJ3424622.1"/>
    <property type="molecule type" value="Genomic_DNA"/>
</dbReference>
<evidence type="ECO:0000313" key="4">
    <source>
        <dbReference type="Proteomes" id="UP001146793"/>
    </source>
</evidence>
<accession>A0AAV7Y9S6</accession>
<feature type="region of interest" description="Disordered" evidence="2">
    <location>
        <begin position="137"/>
        <end position="162"/>
    </location>
</feature>
<dbReference type="GO" id="GO:0006281">
    <property type="term" value="P:DNA repair"/>
    <property type="evidence" value="ECO:0007669"/>
    <property type="project" value="TreeGrafter"/>
</dbReference>
<dbReference type="Proteomes" id="UP001146793">
    <property type="component" value="Unassembled WGS sequence"/>
</dbReference>
<proteinExistence type="predicted"/>
<evidence type="ECO:0000313" key="3">
    <source>
        <dbReference type="EMBL" id="KAJ3424622.1"/>
    </source>
</evidence>
<dbReference type="GO" id="GO:0003689">
    <property type="term" value="F:DNA clamp loader activity"/>
    <property type="evidence" value="ECO:0007669"/>
    <property type="project" value="TreeGrafter"/>
</dbReference>
<dbReference type="Gene3D" id="1.10.8.60">
    <property type="match status" value="1"/>
</dbReference>
<dbReference type="Gene3D" id="1.20.272.10">
    <property type="match status" value="1"/>
</dbReference>
<organism evidence="3 4">
    <name type="scientific">Anaeramoeba flamelloides</name>
    <dbReference type="NCBI Taxonomy" id="1746091"/>
    <lineage>
        <taxon>Eukaryota</taxon>
        <taxon>Metamonada</taxon>
        <taxon>Anaeramoebidae</taxon>
        <taxon>Anaeramoeba</taxon>
    </lineage>
</organism>
<comment type="caution">
    <text evidence="3">The sequence shown here is derived from an EMBL/GenBank/DDBJ whole genome shotgun (WGS) entry which is preliminary data.</text>
</comment>
<dbReference type="SUPFAM" id="SSF52540">
    <property type="entry name" value="P-loop containing nucleoside triphosphate hydrolases"/>
    <property type="match status" value="1"/>
</dbReference>
<dbReference type="InterPro" id="IPR027417">
    <property type="entry name" value="P-loop_NTPase"/>
</dbReference>
<evidence type="ECO:0000256" key="2">
    <source>
        <dbReference type="SAM" id="MobiDB-lite"/>
    </source>
</evidence>
<name>A0AAV7Y9S6_9EUKA</name>
<dbReference type="Pfam" id="PF21960">
    <property type="entry name" value="RCF1-5-like_lid"/>
    <property type="match status" value="1"/>
</dbReference>
<sequence length="392" mass="45343">MSLWIDKYRPKTFEDLTIHPKLTKRLKKISTTKDIPHLLFYGPSGSGKKTRILCLLRDLYGPDVDHVHSSRKDYKFKSGGTAELSILSSSYHIELNPSDVGVKDRKVIQETLKEIAQTTPISSYTSLKDMMKKGTKKNFFQKQKKDENKKEKEKEKENEKGKKTNKIGYRVVILNEVDLLTREAQQALRRTMEKYTKTCRLILVCVNVSAIIEPLRSRCLLIRVPAPNKNEVQTLLEGVVKRQKLTAPTLFLKKIVNNSDLNIRRAILMLQSAKIDQYPFKEHQFVPLPDWQIYIADLARSIVEEPQSPKQLLVIRNKLYELITHCIPTDVIFSVLLQELLLKVDTGLQKETISLAAYYEHKSKLGSKPIIHLEAFISHFMVIFKKFLTDFY</sequence>
<dbReference type="GO" id="GO:0003677">
    <property type="term" value="F:DNA binding"/>
    <property type="evidence" value="ECO:0007669"/>
    <property type="project" value="InterPro"/>
</dbReference>
<dbReference type="GO" id="GO:0006261">
    <property type="term" value="P:DNA-templated DNA replication"/>
    <property type="evidence" value="ECO:0007669"/>
    <property type="project" value="TreeGrafter"/>
</dbReference>
<keyword evidence="1" id="KW-0235">DNA replication</keyword>
<dbReference type="FunFam" id="1.20.272.10:FF:000002">
    <property type="entry name" value="Replication factor C subunit 3"/>
    <property type="match status" value="1"/>
</dbReference>
<dbReference type="SUPFAM" id="SSF48019">
    <property type="entry name" value="post-AAA+ oligomerization domain-like"/>
    <property type="match status" value="1"/>
</dbReference>
<feature type="compositionally biased region" description="Basic and acidic residues" evidence="2">
    <location>
        <begin position="143"/>
        <end position="162"/>
    </location>
</feature>
<dbReference type="GO" id="GO:0005634">
    <property type="term" value="C:nucleus"/>
    <property type="evidence" value="ECO:0007669"/>
    <property type="project" value="TreeGrafter"/>
</dbReference>
<dbReference type="PANTHER" id="PTHR11669:SF1">
    <property type="entry name" value="REPLICATION FACTOR C SUBUNIT 3"/>
    <property type="match status" value="1"/>
</dbReference>
<dbReference type="AlphaFoldDB" id="A0AAV7Y9S6"/>
<dbReference type="Pfam" id="PF13177">
    <property type="entry name" value="DNA_pol3_delta2"/>
    <property type="match status" value="1"/>
</dbReference>
<gene>
    <name evidence="3" type="ORF">M0812_29345</name>
</gene>
<protein>
    <submittedName>
        <fullName evidence="3">Replication factor c subunit</fullName>
    </submittedName>
</protein>
<dbReference type="GO" id="GO:0005663">
    <property type="term" value="C:DNA replication factor C complex"/>
    <property type="evidence" value="ECO:0007669"/>
    <property type="project" value="TreeGrafter"/>
</dbReference>
<dbReference type="Pfam" id="PF22534">
    <property type="entry name" value="RFC_C"/>
    <property type="match status" value="1"/>
</dbReference>
<dbReference type="InterPro" id="IPR008921">
    <property type="entry name" value="DNA_pol3_clamp-load_cplx_C"/>
</dbReference>
<dbReference type="Gene3D" id="3.40.50.300">
    <property type="entry name" value="P-loop containing nucleotide triphosphate hydrolases"/>
    <property type="match status" value="1"/>
</dbReference>
<dbReference type="InterPro" id="IPR050238">
    <property type="entry name" value="DNA_Rep/Repair_Clamp_Loader"/>
</dbReference>